<dbReference type="RefSeq" id="WP_179171257.1">
    <property type="nucleotide sequence ID" value="NZ_CP058530.1"/>
</dbReference>
<feature type="transmembrane region" description="Helical" evidence="1">
    <location>
        <begin position="46"/>
        <end position="69"/>
    </location>
</feature>
<reference evidence="2 3" key="1">
    <citation type="submission" date="2020-07" db="EMBL/GenBank/DDBJ databases">
        <title>Gai3-2, isolated from salt lake.</title>
        <authorList>
            <person name="Cui H."/>
            <person name="Shi X."/>
        </authorList>
    </citation>
    <scope>NUCLEOTIDE SEQUENCE [LARGE SCALE GENOMIC DNA]</scope>
    <source>
        <strain evidence="2 3">Gai3-2</strain>
        <plasmid evidence="2 3">unnamed1</plasmid>
    </source>
</reference>
<geneLocation type="plasmid" evidence="2 3">
    <name>unnamed1</name>
</geneLocation>
<gene>
    <name evidence="2" type="ORF">HUG10_18930</name>
</gene>
<keyword evidence="1" id="KW-1133">Transmembrane helix</keyword>
<name>A0A7D5L318_9EURY</name>
<dbReference type="AlphaFoldDB" id="A0A7D5L318"/>
<dbReference type="InterPro" id="IPR055894">
    <property type="entry name" value="DUF7471"/>
</dbReference>
<dbReference type="Proteomes" id="UP000509750">
    <property type="component" value="Plasmid unnamed1"/>
</dbReference>
<protein>
    <submittedName>
        <fullName evidence="2">Uncharacterized protein</fullName>
    </submittedName>
</protein>
<keyword evidence="1" id="KW-0472">Membrane</keyword>
<evidence type="ECO:0000256" key="1">
    <source>
        <dbReference type="SAM" id="Phobius"/>
    </source>
</evidence>
<evidence type="ECO:0000313" key="3">
    <source>
        <dbReference type="Proteomes" id="UP000509750"/>
    </source>
</evidence>
<sequence>MNPASLEIGHVGGPWYVLVLGLAAAGGAVLLGGGLAAFLQRRSRPYLLVALALGTLLARTALAVGATWGAVGEEVHHFGEHVLDVAMAGLVIAAVVYARRAGGTTT</sequence>
<evidence type="ECO:0000313" key="2">
    <source>
        <dbReference type="EMBL" id="QLG29683.1"/>
    </source>
</evidence>
<keyword evidence="1" id="KW-0812">Transmembrane</keyword>
<dbReference type="Pfam" id="PF24283">
    <property type="entry name" value="DUF7471"/>
    <property type="match status" value="1"/>
</dbReference>
<keyword evidence="2" id="KW-0614">Plasmid</keyword>
<organism evidence="2 3">
    <name type="scientific">Halorarum halophilum</name>
    <dbReference type="NCBI Taxonomy" id="2743090"/>
    <lineage>
        <taxon>Archaea</taxon>
        <taxon>Methanobacteriati</taxon>
        <taxon>Methanobacteriota</taxon>
        <taxon>Stenosarchaea group</taxon>
        <taxon>Halobacteria</taxon>
        <taxon>Halobacteriales</taxon>
        <taxon>Haloferacaceae</taxon>
        <taxon>Halorarum</taxon>
    </lineage>
</organism>
<dbReference type="GeneID" id="56030953"/>
<feature type="transmembrane region" description="Helical" evidence="1">
    <location>
        <begin position="15"/>
        <end position="39"/>
    </location>
</feature>
<dbReference type="OrthoDB" id="271745at2157"/>
<proteinExistence type="predicted"/>
<feature type="transmembrane region" description="Helical" evidence="1">
    <location>
        <begin position="81"/>
        <end position="98"/>
    </location>
</feature>
<accession>A0A7D5L318</accession>
<keyword evidence="3" id="KW-1185">Reference proteome</keyword>
<dbReference type="EMBL" id="CP058530">
    <property type="protein sequence ID" value="QLG29683.1"/>
    <property type="molecule type" value="Genomic_DNA"/>
</dbReference>
<dbReference type="KEGG" id="halg:HUG10_18930"/>